<proteinExistence type="predicted"/>
<evidence type="ECO:0000313" key="2">
    <source>
        <dbReference type="Proteomes" id="UP000310719"/>
    </source>
</evidence>
<protein>
    <submittedName>
        <fullName evidence="1">Uncharacterized protein</fullName>
    </submittedName>
</protein>
<name>A0A4U9IFH8_9ENTR</name>
<sequence>MIAGVPAGLYDAVDGIVKVGANPQQTYEALKSLFNSGDVLGNVSDAIKQSYIDRIDHLEAEYQKAGASGSFNAGVGGGKLVTDIAGLLAGGAGVAKNGVVLTEKIVVKTTTMVETALKSSVVNKILRADRIGSGLKPDPTHRGANYLSREQLMEGKVFTLKGGDGVERKLLQAENSFNDKKGIYEYIYDKQGNITHQRFIEGGNITGLPNQRPPKDK</sequence>
<reference evidence="1 2" key="1">
    <citation type="submission" date="2019-05" db="EMBL/GenBank/DDBJ databases">
        <authorList>
            <consortium name="Pathogen Informatics"/>
        </authorList>
    </citation>
    <scope>NUCLEOTIDE SEQUENCE [LARGE SCALE GENOMIC DNA]</scope>
    <source>
        <strain evidence="1 2">NCTC13032</strain>
    </source>
</reference>
<dbReference type="AlphaFoldDB" id="A0A4U9IFH8"/>
<dbReference type="EMBL" id="LR590464">
    <property type="protein sequence ID" value="VTP75750.1"/>
    <property type="molecule type" value="Genomic_DNA"/>
</dbReference>
<organism evidence="1 2">
    <name type="scientific">Leclercia adecarboxylata</name>
    <dbReference type="NCBI Taxonomy" id="83655"/>
    <lineage>
        <taxon>Bacteria</taxon>
        <taxon>Pseudomonadati</taxon>
        <taxon>Pseudomonadota</taxon>
        <taxon>Gammaproteobacteria</taxon>
        <taxon>Enterobacterales</taxon>
        <taxon>Enterobacteriaceae</taxon>
        <taxon>Leclercia</taxon>
    </lineage>
</organism>
<accession>A0A4U9IFH8</accession>
<evidence type="ECO:0000313" key="1">
    <source>
        <dbReference type="EMBL" id="VTP75750.1"/>
    </source>
</evidence>
<dbReference type="Proteomes" id="UP000310719">
    <property type="component" value="Chromosome"/>
</dbReference>
<gene>
    <name evidence="1" type="ORF">NCTC13032_05680</name>
</gene>